<protein>
    <submittedName>
        <fullName evidence="2">Uncharacterized protein</fullName>
    </submittedName>
</protein>
<feature type="signal peptide" evidence="1">
    <location>
        <begin position="1"/>
        <end position="25"/>
    </location>
</feature>
<dbReference type="EMBL" id="LQCI01000019">
    <property type="protein sequence ID" value="KZB83614.1"/>
    <property type="molecule type" value="Genomic_DNA"/>
</dbReference>
<dbReference type="Proteomes" id="UP000186883">
    <property type="component" value="Unassembled WGS sequence"/>
</dbReference>
<gene>
    <name evidence="3" type="ORF">ATP06_0234215</name>
    <name evidence="2" type="ORF">AVL48_36045</name>
</gene>
<evidence type="ECO:0000313" key="3">
    <source>
        <dbReference type="EMBL" id="OKA03870.1"/>
    </source>
</evidence>
<dbReference type="AlphaFoldDB" id="A0A154MGI5"/>
<proteinExistence type="predicted"/>
<evidence type="ECO:0000313" key="5">
    <source>
        <dbReference type="Proteomes" id="UP000186883"/>
    </source>
</evidence>
<dbReference type="OrthoDB" id="4311029at2"/>
<organism evidence="2 4">
    <name type="scientific">Amycolatopsis regifaucium</name>
    <dbReference type="NCBI Taxonomy" id="546365"/>
    <lineage>
        <taxon>Bacteria</taxon>
        <taxon>Bacillati</taxon>
        <taxon>Actinomycetota</taxon>
        <taxon>Actinomycetes</taxon>
        <taxon>Pseudonocardiales</taxon>
        <taxon>Pseudonocardiaceae</taxon>
        <taxon>Amycolatopsis</taxon>
    </lineage>
</organism>
<sequence length="123" mass="12872">MKLRTTTAALSMILMASALAAPAHAARQTVFDDFRCTGPGSGLTTCISFVGTRNSYAAFARGAGYFGHVDLWGPGITFKQTGDENNPVIQGDGLGTGWLCAHGWAPVGSGHYVDMGFPCVFVP</sequence>
<feature type="chain" id="PRO_5010636993" evidence="1">
    <location>
        <begin position="26"/>
        <end position="123"/>
    </location>
</feature>
<reference evidence="3 5" key="2">
    <citation type="submission" date="2016-11" db="EMBL/GenBank/DDBJ databases">
        <title>Genome sequencing of Amycolatopsis regifaucium.</title>
        <authorList>
            <person name="Mayilraj S."/>
            <person name="Kaur N."/>
        </authorList>
    </citation>
    <scope>NUCLEOTIDE SEQUENCE [LARGE SCALE GENOMIC DNA]</scope>
    <source>
        <strain evidence="3 5">GY080</strain>
    </source>
</reference>
<evidence type="ECO:0000313" key="2">
    <source>
        <dbReference type="EMBL" id="KZB83614.1"/>
    </source>
</evidence>
<keyword evidence="1" id="KW-0732">Signal</keyword>
<name>A0A154MGI5_9PSEU</name>
<reference evidence="2 4" key="1">
    <citation type="submission" date="2015-12" db="EMBL/GenBank/DDBJ databases">
        <title>Amycolatopsis regifaucium genome sequencing and assembly.</title>
        <authorList>
            <person name="Mayilraj S."/>
        </authorList>
    </citation>
    <scope>NUCLEOTIDE SEQUENCE [LARGE SCALE GENOMIC DNA]</scope>
    <source>
        <strain evidence="2 4">GY080</strain>
    </source>
</reference>
<keyword evidence="5" id="KW-1185">Reference proteome</keyword>
<comment type="caution">
    <text evidence="2">The sequence shown here is derived from an EMBL/GenBank/DDBJ whole genome shotgun (WGS) entry which is preliminary data.</text>
</comment>
<evidence type="ECO:0000313" key="4">
    <source>
        <dbReference type="Proteomes" id="UP000076321"/>
    </source>
</evidence>
<accession>A0A154MGI5</accession>
<dbReference type="EMBL" id="LOBU02000026">
    <property type="protein sequence ID" value="OKA03870.1"/>
    <property type="molecule type" value="Genomic_DNA"/>
</dbReference>
<evidence type="ECO:0000256" key="1">
    <source>
        <dbReference type="SAM" id="SignalP"/>
    </source>
</evidence>
<dbReference type="RefSeq" id="WP_061989886.1">
    <property type="nucleotide sequence ID" value="NZ_FOPQ01000029.1"/>
</dbReference>
<dbReference type="Proteomes" id="UP000076321">
    <property type="component" value="Unassembled WGS sequence"/>
</dbReference>